<feature type="domain" description="CheB-type methylesterase" evidence="10">
    <location>
        <begin position="151"/>
        <end position="338"/>
    </location>
</feature>
<evidence type="ECO:0000313" key="12">
    <source>
        <dbReference type="Proteomes" id="UP000003165"/>
    </source>
</evidence>
<dbReference type="GO" id="GO:0006935">
    <property type="term" value="P:chemotaxis"/>
    <property type="evidence" value="ECO:0007669"/>
    <property type="project" value="UniProtKB-UniRule"/>
</dbReference>
<dbReference type="Gene3D" id="3.40.50.2300">
    <property type="match status" value="1"/>
</dbReference>
<dbReference type="PANTHER" id="PTHR42872">
    <property type="entry name" value="PROTEIN-GLUTAMATE METHYLESTERASE/PROTEIN-GLUTAMINE GLUTAMINASE"/>
    <property type="match status" value="1"/>
</dbReference>
<evidence type="ECO:0000256" key="7">
    <source>
        <dbReference type="PROSITE-ProRule" id="PRU00050"/>
    </source>
</evidence>
<dbReference type="SMART" id="SM00448">
    <property type="entry name" value="REC"/>
    <property type="match status" value="1"/>
</dbReference>
<dbReference type="SUPFAM" id="SSF52738">
    <property type="entry name" value="Methylesterase CheB, C-terminal domain"/>
    <property type="match status" value="1"/>
</dbReference>
<reference evidence="11 12" key="1">
    <citation type="submission" date="2009-02" db="EMBL/GenBank/DDBJ databases">
        <title>Sequencing of the draft genome and assembly of Lutiella nitroferrum 2002.</title>
        <authorList>
            <consortium name="US DOE Joint Genome Institute (JGI-PGF)"/>
            <person name="Lucas S."/>
            <person name="Copeland A."/>
            <person name="Lapidus A."/>
            <person name="Glavina del Rio T."/>
            <person name="Tice H."/>
            <person name="Bruce D."/>
            <person name="Goodwin L."/>
            <person name="Pitluck S."/>
            <person name="Larimer F."/>
            <person name="Land M.L."/>
            <person name="Hauser L."/>
            <person name="Coates J.D."/>
        </authorList>
    </citation>
    <scope>NUCLEOTIDE SEQUENCE [LARGE SCALE GENOMIC DNA]</scope>
    <source>
        <strain evidence="11 12">2002</strain>
    </source>
</reference>
<name>B9Z646_9NEIS</name>
<feature type="active site" evidence="7">
    <location>
        <position position="160"/>
    </location>
</feature>
<evidence type="ECO:0000313" key="11">
    <source>
        <dbReference type="EMBL" id="EEG07690.1"/>
    </source>
</evidence>
<dbReference type="GO" id="GO:0000156">
    <property type="term" value="F:phosphorelay response regulator activity"/>
    <property type="evidence" value="ECO:0007669"/>
    <property type="project" value="InterPro"/>
</dbReference>
<gene>
    <name evidence="11" type="ORF">FuraDRAFT_3012</name>
</gene>
<evidence type="ECO:0000256" key="8">
    <source>
        <dbReference type="PROSITE-ProRule" id="PRU00169"/>
    </source>
</evidence>
<feature type="active site" evidence="7">
    <location>
        <position position="280"/>
    </location>
</feature>
<dbReference type="InterPro" id="IPR035909">
    <property type="entry name" value="CheB_C"/>
</dbReference>
<dbReference type="InterPro" id="IPR001789">
    <property type="entry name" value="Sig_transdc_resp-reg_receiver"/>
</dbReference>
<comment type="caution">
    <text evidence="11">The sequence shown here is derived from an EMBL/GenBank/DDBJ whole genome shotgun (WGS) entry which is preliminary data.</text>
</comment>
<dbReference type="eggNOG" id="COG2201">
    <property type="taxonomic scope" value="Bacteria"/>
</dbReference>
<dbReference type="GO" id="GO:0005737">
    <property type="term" value="C:cytoplasm"/>
    <property type="evidence" value="ECO:0007669"/>
    <property type="project" value="InterPro"/>
</dbReference>
<accession>B9Z646</accession>
<dbReference type="Gene3D" id="3.40.50.180">
    <property type="entry name" value="Methylesterase CheB, C-terminal domain"/>
    <property type="match status" value="1"/>
</dbReference>
<proteinExistence type="predicted"/>
<dbReference type="EC" id="3.1.1.61" evidence="5"/>
<evidence type="ECO:0000256" key="2">
    <source>
        <dbReference type="ARBA" id="ARBA00022500"/>
    </source>
</evidence>
<dbReference type="InterPro" id="IPR000673">
    <property type="entry name" value="Sig_transdc_resp-reg_Me-estase"/>
</dbReference>
<keyword evidence="4 7" id="KW-0378">Hydrolase</keyword>
<keyword evidence="3 8" id="KW-0597">Phosphoprotein</keyword>
<dbReference type="PIRSF" id="PIRSF000876">
    <property type="entry name" value="RR_chemtxs_CheB"/>
    <property type="match status" value="1"/>
</dbReference>
<feature type="active site" evidence="7">
    <location>
        <position position="187"/>
    </location>
</feature>
<evidence type="ECO:0000256" key="3">
    <source>
        <dbReference type="ARBA" id="ARBA00022553"/>
    </source>
</evidence>
<evidence type="ECO:0000259" key="9">
    <source>
        <dbReference type="PROSITE" id="PS50110"/>
    </source>
</evidence>
<dbReference type="InterPro" id="IPR011006">
    <property type="entry name" value="CheY-like_superfamily"/>
</dbReference>
<dbReference type="Pfam" id="PF01339">
    <property type="entry name" value="CheB_methylest"/>
    <property type="match status" value="1"/>
</dbReference>
<dbReference type="AlphaFoldDB" id="B9Z646"/>
<evidence type="ECO:0000256" key="6">
    <source>
        <dbReference type="ARBA" id="ARBA00048267"/>
    </source>
</evidence>
<dbReference type="RefSeq" id="WP_008955032.1">
    <property type="nucleotide sequence ID" value="NZ_ACIS01000008.1"/>
</dbReference>
<dbReference type="SUPFAM" id="SSF52172">
    <property type="entry name" value="CheY-like"/>
    <property type="match status" value="1"/>
</dbReference>
<dbReference type="EMBL" id="ACIS01000008">
    <property type="protein sequence ID" value="EEG07690.1"/>
    <property type="molecule type" value="Genomic_DNA"/>
</dbReference>
<organism evidence="11 12">
    <name type="scientific">Pseudogulbenkiania ferrooxidans 2002</name>
    <dbReference type="NCBI Taxonomy" id="279714"/>
    <lineage>
        <taxon>Bacteria</taxon>
        <taxon>Pseudomonadati</taxon>
        <taxon>Pseudomonadota</taxon>
        <taxon>Betaproteobacteria</taxon>
        <taxon>Neisseriales</taxon>
        <taxon>Chromobacteriaceae</taxon>
        <taxon>Pseudogulbenkiania</taxon>
    </lineage>
</organism>
<dbReference type="PROSITE" id="PS50110">
    <property type="entry name" value="RESPONSE_REGULATORY"/>
    <property type="match status" value="1"/>
</dbReference>
<dbReference type="CDD" id="cd16432">
    <property type="entry name" value="CheB_Rec"/>
    <property type="match status" value="1"/>
</dbReference>
<dbReference type="GO" id="GO:0008984">
    <property type="term" value="F:protein-glutamate methylesterase activity"/>
    <property type="evidence" value="ECO:0007669"/>
    <property type="project" value="UniProtKB-EC"/>
</dbReference>
<evidence type="ECO:0000256" key="4">
    <source>
        <dbReference type="ARBA" id="ARBA00022801"/>
    </source>
</evidence>
<dbReference type="CDD" id="cd17541">
    <property type="entry name" value="REC_CheB-like"/>
    <property type="match status" value="1"/>
</dbReference>
<dbReference type="InterPro" id="IPR008248">
    <property type="entry name" value="CheB-like"/>
</dbReference>
<sequence length="338" mass="35851">MRVMVIDDSSVARQLLRSLLESEGYDVVEAGSGLQALELVTRVQPDLVTMDVHMPGMDGFDTTRRLLEVYAVPVVIVTASANTKEAGTVIRALAAGALAVVEKPRGPLHPQFDPHAAQLIQTLQRVQTLTVRSPPSRSGPTGADPVRWDKPIRLVAIGASAGGPAALKVLLGGLEPPCPWPILLVQHITGGFLDSLRDWLSLQSTLPVHIARPGEPLQPGHLYLSPEAHHLAVSRDLRFRLARCEPQDMACPSISHLFDGLADELQGEVLAILLSGMGSDGAAALARLKAKGALTLVQQPDSAVVSGMPAAAIELSAACRVQSPETMALTLNGLMRHA</sequence>
<evidence type="ECO:0000256" key="5">
    <source>
        <dbReference type="ARBA" id="ARBA00039140"/>
    </source>
</evidence>
<evidence type="ECO:0000259" key="10">
    <source>
        <dbReference type="PROSITE" id="PS50122"/>
    </source>
</evidence>
<dbReference type="PANTHER" id="PTHR42872:SF6">
    <property type="entry name" value="PROTEIN-GLUTAMATE METHYLESTERASE_PROTEIN-GLUTAMINE GLUTAMINASE"/>
    <property type="match status" value="1"/>
</dbReference>
<dbReference type="Proteomes" id="UP000003165">
    <property type="component" value="Unassembled WGS sequence"/>
</dbReference>
<keyword evidence="1" id="KW-0963">Cytoplasm</keyword>
<keyword evidence="12" id="KW-1185">Reference proteome</keyword>
<keyword evidence="2 7" id="KW-0145">Chemotaxis</keyword>
<feature type="modified residue" description="4-aspartylphosphate" evidence="8">
    <location>
        <position position="51"/>
    </location>
</feature>
<comment type="catalytic activity">
    <reaction evidence="6">
        <text>[protein]-L-glutamate 5-O-methyl ester + H2O = L-glutamyl-[protein] + methanol + H(+)</text>
        <dbReference type="Rhea" id="RHEA:23236"/>
        <dbReference type="Rhea" id="RHEA-COMP:10208"/>
        <dbReference type="Rhea" id="RHEA-COMP:10311"/>
        <dbReference type="ChEBI" id="CHEBI:15377"/>
        <dbReference type="ChEBI" id="CHEBI:15378"/>
        <dbReference type="ChEBI" id="CHEBI:17790"/>
        <dbReference type="ChEBI" id="CHEBI:29973"/>
        <dbReference type="ChEBI" id="CHEBI:82795"/>
        <dbReference type="EC" id="3.1.1.61"/>
    </reaction>
</comment>
<protein>
    <recommendedName>
        <fullName evidence="5">protein-glutamate methylesterase</fullName>
        <ecNumber evidence="5">3.1.1.61</ecNumber>
    </recommendedName>
</protein>
<feature type="domain" description="Response regulatory" evidence="9">
    <location>
        <begin position="2"/>
        <end position="118"/>
    </location>
</feature>
<dbReference type="PROSITE" id="PS50122">
    <property type="entry name" value="CHEB"/>
    <property type="match status" value="1"/>
</dbReference>
<evidence type="ECO:0000256" key="1">
    <source>
        <dbReference type="ARBA" id="ARBA00022490"/>
    </source>
</evidence>
<dbReference type="Pfam" id="PF00072">
    <property type="entry name" value="Response_reg"/>
    <property type="match status" value="1"/>
</dbReference>